<name>A0A3N8SZ28_9BURK</name>
<evidence type="ECO:0000313" key="3">
    <source>
        <dbReference type="Proteomes" id="UP000269271"/>
    </source>
</evidence>
<proteinExistence type="predicted"/>
<dbReference type="AlphaFoldDB" id="A0A3N8SZ28"/>
<feature type="transmembrane region" description="Helical" evidence="1">
    <location>
        <begin position="12"/>
        <end position="36"/>
    </location>
</feature>
<gene>
    <name evidence="2" type="ORF">DF037_00850</name>
</gene>
<feature type="transmembrane region" description="Helical" evidence="1">
    <location>
        <begin position="81"/>
        <end position="101"/>
    </location>
</feature>
<sequence>MHHSISSMRRPLALSLYAYLQLYAVVPLLLSLYQVFLFKYRPLLTWHDHWLIETDFYLVAMAMHLLCALTALKGSGLTRHFYVCWLLFEALSALFSARYGGVHIPPLVWITELVPLVLLFMPSVSAYLKARPKIRVKWPSLGTVVTIVCCVFSLGMFSLFMQFMLATDLPYDSLESVRTAFTVPGIVLLATLFGTRRRLGAMREIGLALVASVLSSILLGIDFAILHVLNDRLHSTYVVWCWIALTIAGAGLVAYATRRGQHPEPDA</sequence>
<keyword evidence="1" id="KW-0812">Transmembrane</keyword>
<feature type="transmembrane region" description="Helical" evidence="1">
    <location>
        <begin position="235"/>
        <end position="256"/>
    </location>
</feature>
<comment type="caution">
    <text evidence="2">The sequence shown here is derived from an EMBL/GenBank/DDBJ whole genome shotgun (WGS) entry which is preliminary data.</text>
</comment>
<dbReference type="EMBL" id="QTQX01000001">
    <property type="protein sequence ID" value="RQT37319.1"/>
    <property type="molecule type" value="Genomic_DNA"/>
</dbReference>
<feature type="transmembrane region" description="Helical" evidence="1">
    <location>
        <begin position="107"/>
        <end position="128"/>
    </location>
</feature>
<feature type="transmembrane region" description="Helical" evidence="1">
    <location>
        <begin position="56"/>
        <end position="74"/>
    </location>
</feature>
<reference evidence="2 3" key="1">
    <citation type="submission" date="2018-08" db="EMBL/GenBank/DDBJ databases">
        <title>Comparative analysis of Burkholderia isolates from Puerto Rico.</title>
        <authorList>
            <person name="Hall C."/>
            <person name="Sahl J."/>
            <person name="Wagner D."/>
        </authorList>
    </citation>
    <scope>NUCLEOTIDE SEQUENCE [LARGE SCALE GENOMIC DNA]</scope>
    <source>
        <strain evidence="2 3">Bp9001</strain>
    </source>
</reference>
<keyword evidence="1" id="KW-1133">Transmembrane helix</keyword>
<organism evidence="2 3">
    <name type="scientific">Burkholderia contaminans</name>
    <dbReference type="NCBI Taxonomy" id="488447"/>
    <lineage>
        <taxon>Bacteria</taxon>
        <taxon>Pseudomonadati</taxon>
        <taxon>Pseudomonadota</taxon>
        <taxon>Betaproteobacteria</taxon>
        <taxon>Burkholderiales</taxon>
        <taxon>Burkholderiaceae</taxon>
        <taxon>Burkholderia</taxon>
        <taxon>Burkholderia cepacia complex</taxon>
    </lineage>
</organism>
<keyword evidence="1" id="KW-0472">Membrane</keyword>
<evidence type="ECO:0000313" key="2">
    <source>
        <dbReference type="EMBL" id="RQT37319.1"/>
    </source>
</evidence>
<protein>
    <submittedName>
        <fullName evidence="2">Uncharacterized protein</fullName>
    </submittedName>
</protein>
<evidence type="ECO:0000256" key="1">
    <source>
        <dbReference type="SAM" id="Phobius"/>
    </source>
</evidence>
<feature type="transmembrane region" description="Helical" evidence="1">
    <location>
        <begin position="140"/>
        <end position="165"/>
    </location>
</feature>
<feature type="transmembrane region" description="Helical" evidence="1">
    <location>
        <begin position="207"/>
        <end position="229"/>
    </location>
</feature>
<dbReference type="Proteomes" id="UP000269271">
    <property type="component" value="Unassembled WGS sequence"/>
</dbReference>
<accession>A0A3N8SZ28</accession>
<feature type="transmembrane region" description="Helical" evidence="1">
    <location>
        <begin position="177"/>
        <end position="195"/>
    </location>
</feature>